<proteinExistence type="predicted"/>
<dbReference type="GeneID" id="19333883"/>
<dbReference type="HOGENOM" id="CLU_2961866_0_0_1"/>
<dbReference type="VEuPathDB" id="FungiDB:MYCFIDRAFT_178080"/>
<sequence>MIIRSAVTEMELSATAVRNRSYSRAEPKPSITLFNMSRYALGGTWNLLRFLAVSYLSLK</sequence>
<dbReference type="Proteomes" id="UP000016932">
    <property type="component" value="Unassembled WGS sequence"/>
</dbReference>
<evidence type="ECO:0000313" key="2">
    <source>
        <dbReference type="Proteomes" id="UP000016932"/>
    </source>
</evidence>
<accession>M3A4E2</accession>
<keyword evidence="2" id="KW-1185">Reference proteome</keyword>
<dbReference type="EMBL" id="KB446562">
    <property type="protein sequence ID" value="EME79486.1"/>
    <property type="molecule type" value="Genomic_DNA"/>
</dbReference>
<dbReference type="RefSeq" id="XP_007930192.1">
    <property type="nucleotide sequence ID" value="XM_007932001.1"/>
</dbReference>
<protein>
    <submittedName>
        <fullName evidence="1">Uncharacterized protein</fullName>
    </submittedName>
</protein>
<organism evidence="1 2">
    <name type="scientific">Pseudocercospora fijiensis (strain CIRAD86)</name>
    <name type="common">Black leaf streak disease fungus</name>
    <name type="synonym">Mycosphaerella fijiensis</name>
    <dbReference type="NCBI Taxonomy" id="383855"/>
    <lineage>
        <taxon>Eukaryota</taxon>
        <taxon>Fungi</taxon>
        <taxon>Dikarya</taxon>
        <taxon>Ascomycota</taxon>
        <taxon>Pezizomycotina</taxon>
        <taxon>Dothideomycetes</taxon>
        <taxon>Dothideomycetidae</taxon>
        <taxon>Mycosphaerellales</taxon>
        <taxon>Mycosphaerellaceae</taxon>
        <taxon>Pseudocercospora</taxon>
    </lineage>
</organism>
<name>M3A4E2_PSEFD</name>
<dbReference type="KEGG" id="pfj:MYCFIDRAFT_178080"/>
<dbReference type="AlphaFoldDB" id="M3A4E2"/>
<reference evidence="1 2" key="1">
    <citation type="journal article" date="2012" name="PLoS Pathog.">
        <title>Diverse lifestyles and strategies of plant pathogenesis encoded in the genomes of eighteen Dothideomycetes fungi.</title>
        <authorList>
            <person name="Ohm R.A."/>
            <person name="Feau N."/>
            <person name="Henrissat B."/>
            <person name="Schoch C.L."/>
            <person name="Horwitz B.A."/>
            <person name="Barry K.W."/>
            <person name="Condon B.J."/>
            <person name="Copeland A.C."/>
            <person name="Dhillon B."/>
            <person name="Glaser F."/>
            <person name="Hesse C.N."/>
            <person name="Kosti I."/>
            <person name="LaButti K."/>
            <person name="Lindquist E.A."/>
            <person name="Lucas S."/>
            <person name="Salamov A.A."/>
            <person name="Bradshaw R.E."/>
            <person name="Ciuffetti L."/>
            <person name="Hamelin R.C."/>
            <person name="Kema G.H.J."/>
            <person name="Lawrence C."/>
            <person name="Scott J.A."/>
            <person name="Spatafora J.W."/>
            <person name="Turgeon B.G."/>
            <person name="de Wit P.J.G.M."/>
            <person name="Zhong S."/>
            <person name="Goodwin S.B."/>
            <person name="Grigoriev I.V."/>
        </authorList>
    </citation>
    <scope>NUCLEOTIDE SEQUENCE [LARGE SCALE GENOMIC DNA]</scope>
    <source>
        <strain evidence="1 2">CIRAD86</strain>
    </source>
</reference>
<evidence type="ECO:0000313" key="1">
    <source>
        <dbReference type="EMBL" id="EME79486.1"/>
    </source>
</evidence>
<gene>
    <name evidence="1" type="ORF">MYCFIDRAFT_178080</name>
</gene>